<proteinExistence type="predicted"/>
<feature type="region of interest" description="Disordered" evidence="1">
    <location>
        <begin position="233"/>
        <end position="339"/>
    </location>
</feature>
<dbReference type="Proteomes" id="UP000707451">
    <property type="component" value="Unassembled WGS sequence"/>
</dbReference>
<evidence type="ECO:0008006" key="4">
    <source>
        <dbReference type="Google" id="ProtNLM"/>
    </source>
</evidence>
<dbReference type="AlphaFoldDB" id="A0A9P8BQZ8"/>
<evidence type="ECO:0000313" key="2">
    <source>
        <dbReference type="EMBL" id="KAG9064960.1"/>
    </source>
</evidence>
<feature type="region of interest" description="Disordered" evidence="1">
    <location>
        <begin position="109"/>
        <end position="177"/>
    </location>
</feature>
<accession>A0A9P8BQZ8</accession>
<dbReference type="EMBL" id="JAHRHY010000012">
    <property type="protein sequence ID" value="KAG9064960.1"/>
    <property type="molecule type" value="Genomic_DNA"/>
</dbReference>
<reference evidence="2" key="1">
    <citation type="submission" date="2021-06" db="EMBL/GenBank/DDBJ databases">
        <title>Genome Sequence of Mortierella hyaline Strain SCG-10, a Cold-Adapted, Nitrate-Reducing Fungus Isolated from Soil in Minnesota, USA.</title>
        <authorList>
            <person name="Aldossari N."/>
        </authorList>
    </citation>
    <scope>NUCLEOTIDE SEQUENCE</scope>
    <source>
        <strain evidence="2">SCG-10</strain>
    </source>
</reference>
<gene>
    <name evidence="2" type="ORF">KI688_002278</name>
</gene>
<feature type="compositionally biased region" description="Acidic residues" evidence="1">
    <location>
        <begin position="165"/>
        <end position="177"/>
    </location>
</feature>
<dbReference type="OrthoDB" id="2397870at2759"/>
<evidence type="ECO:0000313" key="3">
    <source>
        <dbReference type="Proteomes" id="UP000707451"/>
    </source>
</evidence>
<protein>
    <recommendedName>
        <fullName evidence="4">MULE transposase domain-containing protein</fullName>
    </recommendedName>
</protein>
<organism evidence="2 3">
    <name type="scientific">Linnemannia hyalina</name>
    <dbReference type="NCBI Taxonomy" id="64524"/>
    <lineage>
        <taxon>Eukaryota</taxon>
        <taxon>Fungi</taxon>
        <taxon>Fungi incertae sedis</taxon>
        <taxon>Mucoromycota</taxon>
        <taxon>Mortierellomycotina</taxon>
        <taxon>Mortierellomycetes</taxon>
        <taxon>Mortierellales</taxon>
        <taxon>Mortierellaceae</taxon>
        <taxon>Linnemannia</taxon>
    </lineage>
</organism>
<feature type="compositionally biased region" description="Basic and acidic residues" evidence="1">
    <location>
        <begin position="268"/>
        <end position="313"/>
    </location>
</feature>
<feature type="compositionally biased region" description="Acidic residues" evidence="1">
    <location>
        <begin position="143"/>
        <end position="152"/>
    </location>
</feature>
<name>A0A9P8BQZ8_9FUNG</name>
<evidence type="ECO:0000256" key="1">
    <source>
        <dbReference type="SAM" id="MobiDB-lite"/>
    </source>
</evidence>
<keyword evidence="3" id="KW-1185">Reference proteome</keyword>
<feature type="compositionally biased region" description="Acidic residues" evidence="1">
    <location>
        <begin position="244"/>
        <end position="267"/>
    </location>
</feature>
<sequence>MKYVQLTIELITKAFETFSSKKGVEFNKKDANKIFKALDEDEEVERYYFCGEKCTKSKRKCMKEVDDEGMHCYVHDPARKCQGTTIKGANCGSVAKLGQTYCGRHQDQDRGYIKRSNNNAPVDKRTKSSKALKKTHTSKFVSSDDDMTSEDEEPKKRKRNKQESSDEEPSDDDDEEDIIAVSFPLSPKYNIRLKEKNLYIALCPPKLMGKNLPAPEISEKEARILAKMGLQEATSADVEKIEESSADENSDDDTDDGDTSDNADSDDDSSKDKDSDDGKSNNRPDVESGDDTSKDNPDEKLSHKKPSKDDEKKTSRKKRHSEMPKNAEPSSNVDVSKDEKDEHTFALATTVRNIRSEKDIPLAKDGGWMVHPNNDMLEYATNFTMKAKYIVKLCGKNTYVGLFTLDHLRGGGDVPEMDILERSMLSKMKLQEMSDEERKMLFNEEVEVEEELPHILKIRKQNIVVGLVTDDHIGAENVDYDNLNQKEKEKIFAMGFKPQWRPHINKYYNNRNFLQNLDNIHSDYGMRMGRYGDREILSSAKHFKRDPAFPFVRLDADVAEFFICPDRFQTWLADHQRSISTNFTFLRRHDYKDPDHQYRLTFACQCAGKKQVRVNAAIEPDKRRMRAPSIKQGCLSRIAALFQPILMLDGSSMPGCIVEYRYQHNHSLGDITDLGTRQKSAAIKVTIEHLLKQGSTIQRVMQQLTMDYDKFTQITRGNGQQLSRDDFITYDDVYNIWHGITAAAMRKDPDPVLSSIKWMEEFEGNNGFTFYDRHDRTSGRYFGFASLWQLQQLKTHGRTLCFDGTHNVFGKMKDLFSTDEEEYNLRPNAVITDQGGLSSGSEILAIKTAFPGVPIFYCAWHVLKVWERQVKSMMTGLKNHPADERDEIKKQVREKFRSDLRKILYERDIAMAQEHIKTFRKTWSDQTALLKYLDKNYFGRSMFKAHEWQVKETQESWMLCYRQDVSYASIDTNNYIESWHNTLKRHFFRDKQQRRPDTVIYVLAILAVPHFQQKCIRSIVNVGRMNPAQSEELKKTAIAVDHIKTRESKGYVGAGE</sequence>
<comment type="caution">
    <text evidence="2">The sequence shown here is derived from an EMBL/GenBank/DDBJ whole genome shotgun (WGS) entry which is preliminary data.</text>
</comment>
<feature type="compositionally biased region" description="Basic residues" evidence="1">
    <location>
        <begin position="127"/>
        <end position="137"/>
    </location>
</feature>